<dbReference type="EMBL" id="MNCJ02000332">
    <property type="protein sequence ID" value="KAF5757856.1"/>
    <property type="molecule type" value="Genomic_DNA"/>
</dbReference>
<dbReference type="EMBL" id="CM007893">
    <property type="protein sequence ID" value="OTG29860.1"/>
    <property type="molecule type" value="Genomic_DNA"/>
</dbReference>
<gene>
    <name evidence="4" type="ORF">HannXRQ_Chr04g0126771</name>
    <name evidence="3" type="ORF">HanXRQr2_Chr17g0831711</name>
</gene>
<evidence type="ECO:0000313" key="5">
    <source>
        <dbReference type="Proteomes" id="UP000215914"/>
    </source>
</evidence>
<dbReference type="InParanoid" id="A0A251V2N8"/>
<reference evidence="3 5" key="1">
    <citation type="journal article" date="2017" name="Nature">
        <title>The sunflower genome provides insights into oil metabolism, flowering and Asterid evolution.</title>
        <authorList>
            <person name="Badouin H."/>
            <person name="Gouzy J."/>
            <person name="Grassa C.J."/>
            <person name="Murat F."/>
            <person name="Staton S.E."/>
            <person name="Cottret L."/>
            <person name="Lelandais-Briere C."/>
            <person name="Owens G.L."/>
            <person name="Carrere S."/>
            <person name="Mayjonade B."/>
            <person name="Legrand L."/>
            <person name="Gill N."/>
            <person name="Kane N.C."/>
            <person name="Bowers J.E."/>
            <person name="Hubner S."/>
            <person name="Bellec A."/>
            <person name="Berard A."/>
            <person name="Berges H."/>
            <person name="Blanchet N."/>
            <person name="Boniface M.C."/>
            <person name="Brunel D."/>
            <person name="Catrice O."/>
            <person name="Chaidir N."/>
            <person name="Claudel C."/>
            <person name="Donnadieu C."/>
            <person name="Faraut T."/>
            <person name="Fievet G."/>
            <person name="Helmstetter N."/>
            <person name="King M."/>
            <person name="Knapp S.J."/>
            <person name="Lai Z."/>
            <person name="Le Paslier M.C."/>
            <person name="Lippi Y."/>
            <person name="Lorenzon L."/>
            <person name="Mandel J.R."/>
            <person name="Marage G."/>
            <person name="Marchand G."/>
            <person name="Marquand E."/>
            <person name="Bret-Mestries E."/>
            <person name="Morien E."/>
            <person name="Nambeesan S."/>
            <person name="Nguyen T."/>
            <person name="Pegot-Espagnet P."/>
            <person name="Pouilly N."/>
            <person name="Raftis F."/>
            <person name="Sallet E."/>
            <person name="Schiex T."/>
            <person name="Thomas J."/>
            <person name="Vandecasteele C."/>
            <person name="Vares D."/>
            <person name="Vear F."/>
            <person name="Vautrin S."/>
            <person name="Crespi M."/>
            <person name="Mangin B."/>
            <person name="Burke J.M."/>
            <person name="Salse J."/>
            <person name="Munos S."/>
            <person name="Vincourt P."/>
            <person name="Rieseberg L.H."/>
            <person name="Langlade N.B."/>
        </authorList>
    </citation>
    <scope>NUCLEOTIDE SEQUENCE [LARGE SCALE GENOMIC DNA]</scope>
    <source>
        <strain evidence="5">cv. SF193</strain>
        <tissue evidence="3">Leaves</tissue>
    </source>
</reference>
<dbReference type="Gramene" id="mRNA:HanXRQr2_Chr17g0831711">
    <property type="protein sequence ID" value="mRNA:HanXRQr2_Chr17g0831711"/>
    <property type="gene ID" value="HanXRQr2_Chr17g0831711"/>
</dbReference>
<protein>
    <submittedName>
        <fullName evidence="4">Uncharacterized protein</fullName>
    </submittedName>
</protein>
<feature type="transmembrane region" description="Helical" evidence="2">
    <location>
        <begin position="41"/>
        <end position="62"/>
    </location>
</feature>
<feature type="compositionally biased region" description="Polar residues" evidence="1">
    <location>
        <begin position="108"/>
        <end position="129"/>
    </location>
</feature>
<sequence>MMKATALIKMRMMVVCRLSSDRRNDDGSDDATLPSTSSDGFSWWFVVVMSTAVMVVAVVKLFRVNLVHSFHELIWFRFGFESTGQRQSNMVKGRICSSSGLGSRCGIESTQPNGSAGSTRSEPSQLGST</sequence>
<accession>A0A251V2N8</accession>
<keyword evidence="2" id="KW-0472">Membrane</keyword>
<evidence type="ECO:0000256" key="2">
    <source>
        <dbReference type="SAM" id="Phobius"/>
    </source>
</evidence>
<reference evidence="4" key="2">
    <citation type="submission" date="2017-02" db="EMBL/GenBank/DDBJ databases">
        <title>Sunflower complete genome.</title>
        <authorList>
            <person name="Langlade N."/>
            <person name="Munos S."/>
        </authorList>
    </citation>
    <scope>NUCLEOTIDE SEQUENCE [LARGE SCALE GENOMIC DNA]</scope>
    <source>
        <tissue evidence="4">Leaves</tissue>
    </source>
</reference>
<keyword evidence="2" id="KW-0812">Transmembrane</keyword>
<evidence type="ECO:0000313" key="3">
    <source>
        <dbReference type="EMBL" id="KAF5757856.1"/>
    </source>
</evidence>
<name>A0A251V2N8_HELAN</name>
<organism evidence="4 5">
    <name type="scientific">Helianthus annuus</name>
    <name type="common">Common sunflower</name>
    <dbReference type="NCBI Taxonomy" id="4232"/>
    <lineage>
        <taxon>Eukaryota</taxon>
        <taxon>Viridiplantae</taxon>
        <taxon>Streptophyta</taxon>
        <taxon>Embryophyta</taxon>
        <taxon>Tracheophyta</taxon>
        <taxon>Spermatophyta</taxon>
        <taxon>Magnoliopsida</taxon>
        <taxon>eudicotyledons</taxon>
        <taxon>Gunneridae</taxon>
        <taxon>Pentapetalae</taxon>
        <taxon>asterids</taxon>
        <taxon>campanulids</taxon>
        <taxon>Asterales</taxon>
        <taxon>Asteraceae</taxon>
        <taxon>Asteroideae</taxon>
        <taxon>Heliantheae alliance</taxon>
        <taxon>Heliantheae</taxon>
        <taxon>Helianthus</taxon>
    </lineage>
</organism>
<keyword evidence="5" id="KW-1185">Reference proteome</keyword>
<dbReference type="AlphaFoldDB" id="A0A251V2N8"/>
<dbReference type="Proteomes" id="UP000215914">
    <property type="component" value="Chromosome 4"/>
</dbReference>
<evidence type="ECO:0000313" key="4">
    <source>
        <dbReference type="EMBL" id="OTG29860.1"/>
    </source>
</evidence>
<reference evidence="3" key="3">
    <citation type="submission" date="2020-06" db="EMBL/GenBank/DDBJ databases">
        <title>Helianthus annuus Genome sequencing and assembly Release 2.</title>
        <authorList>
            <person name="Gouzy J."/>
            <person name="Langlade N."/>
            <person name="Munos S."/>
        </authorList>
    </citation>
    <scope>NUCLEOTIDE SEQUENCE</scope>
    <source>
        <tissue evidence="3">Leaves</tissue>
    </source>
</reference>
<evidence type="ECO:0000256" key="1">
    <source>
        <dbReference type="SAM" id="MobiDB-lite"/>
    </source>
</evidence>
<proteinExistence type="predicted"/>
<feature type="region of interest" description="Disordered" evidence="1">
    <location>
        <begin position="99"/>
        <end position="129"/>
    </location>
</feature>
<keyword evidence="2" id="KW-1133">Transmembrane helix</keyword>